<dbReference type="Proteomes" id="UP000218231">
    <property type="component" value="Unassembled WGS sequence"/>
</dbReference>
<dbReference type="EMBL" id="LIAE01006947">
    <property type="protein sequence ID" value="PAV83568.1"/>
    <property type="molecule type" value="Genomic_DNA"/>
</dbReference>
<name>A0A2A2LBU8_9BILA</name>
<dbReference type="AlphaFoldDB" id="A0A2A2LBU8"/>
<organism evidence="1 3">
    <name type="scientific">Diploscapter pachys</name>
    <dbReference type="NCBI Taxonomy" id="2018661"/>
    <lineage>
        <taxon>Eukaryota</taxon>
        <taxon>Metazoa</taxon>
        <taxon>Ecdysozoa</taxon>
        <taxon>Nematoda</taxon>
        <taxon>Chromadorea</taxon>
        <taxon>Rhabditida</taxon>
        <taxon>Rhabditina</taxon>
        <taxon>Rhabditomorpha</taxon>
        <taxon>Rhabditoidea</taxon>
        <taxon>Rhabditidae</taxon>
        <taxon>Diploscapter</taxon>
    </lineage>
</organism>
<sequence>MRRNALTLPGIPTHLSSWKSEPCLLDLINPTASRPPSPIDSATWSIYSQRPPANPITKKFNNLKSKFDSIVRPQNDYYDKRR</sequence>
<evidence type="ECO:0000313" key="2">
    <source>
        <dbReference type="EMBL" id="PAV84641.1"/>
    </source>
</evidence>
<reference evidence="1 3" key="1">
    <citation type="journal article" date="2017" name="Curr. Biol.">
        <title>Genome architecture and evolution of a unichromosomal asexual nematode.</title>
        <authorList>
            <person name="Fradin H."/>
            <person name="Zegar C."/>
            <person name="Gutwein M."/>
            <person name="Lucas J."/>
            <person name="Kovtun M."/>
            <person name="Corcoran D."/>
            <person name="Baugh L.R."/>
            <person name="Kiontke K."/>
            <person name="Gunsalus K."/>
            <person name="Fitch D.H."/>
            <person name="Piano F."/>
        </authorList>
    </citation>
    <scope>NUCLEOTIDE SEQUENCE [LARGE SCALE GENOMIC DNA]</scope>
    <source>
        <strain evidence="1">PF1309</strain>
    </source>
</reference>
<evidence type="ECO:0000313" key="1">
    <source>
        <dbReference type="EMBL" id="PAV83568.1"/>
    </source>
</evidence>
<evidence type="ECO:0000313" key="3">
    <source>
        <dbReference type="Proteomes" id="UP000218231"/>
    </source>
</evidence>
<dbReference type="EMBL" id="LIAE01006829">
    <property type="protein sequence ID" value="PAV84641.1"/>
    <property type="molecule type" value="Genomic_DNA"/>
</dbReference>
<accession>A0A2A2LBU8</accession>
<protein>
    <submittedName>
        <fullName evidence="1">Uncharacterized protein</fullName>
    </submittedName>
</protein>
<keyword evidence="3" id="KW-1185">Reference proteome</keyword>
<comment type="caution">
    <text evidence="1">The sequence shown here is derived from an EMBL/GenBank/DDBJ whole genome shotgun (WGS) entry which is preliminary data.</text>
</comment>
<proteinExistence type="predicted"/>
<gene>
    <name evidence="2" type="ORF">WR25_00736</name>
    <name evidence="1" type="ORF">WR25_10850</name>
</gene>